<keyword evidence="2" id="KW-0805">Transcription regulation</keyword>
<feature type="compositionally biased region" description="Basic residues" evidence="7">
    <location>
        <begin position="287"/>
        <end position="300"/>
    </location>
</feature>
<dbReference type="AlphaFoldDB" id="A0A5C3N861"/>
<evidence type="ECO:0000313" key="10">
    <source>
        <dbReference type="Proteomes" id="UP000305948"/>
    </source>
</evidence>
<dbReference type="PROSITE" id="PS00036">
    <property type="entry name" value="BZIP_BASIC"/>
    <property type="match status" value="1"/>
</dbReference>
<protein>
    <recommendedName>
        <fullName evidence="6">X-box-binding protein 1</fullName>
    </recommendedName>
</protein>
<dbReference type="Proteomes" id="UP000305948">
    <property type="component" value="Unassembled WGS sequence"/>
</dbReference>
<evidence type="ECO:0000256" key="5">
    <source>
        <dbReference type="ARBA" id="ARBA00023242"/>
    </source>
</evidence>
<dbReference type="OrthoDB" id="295274at2759"/>
<organism evidence="9 10">
    <name type="scientific">Heliocybe sulcata</name>
    <dbReference type="NCBI Taxonomy" id="5364"/>
    <lineage>
        <taxon>Eukaryota</taxon>
        <taxon>Fungi</taxon>
        <taxon>Dikarya</taxon>
        <taxon>Basidiomycota</taxon>
        <taxon>Agaricomycotina</taxon>
        <taxon>Agaricomycetes</taxon>
        <taxon>Gloeophyllales</taxon>
        <taxon>Gloeophyllaceae</taxon>
        <taxon>Heliocybe</taxon>
    </lineage>
</organism>
<evidence type="ECO:0000256" key="1">
    <source>
        <dbReference type="ARBA" id="ARBA00022843"/>
    </source>
</evidence>
<dbReference type="SMART" id="SM00338">
    <property type="entry name" value="BRLZ"/>
    <property type="match status" value="1"/>
</dbReference>
<dbReference type="Pfam" id="PF00170">
    <property type="entry name" value="bZIP_1"/>
    <property type="match status" value="1"/>
</dbReference>
<reference evidence="9 10" key="1">
    <citation type="journal article" date="2019" name="Nat. Ecol. Evol.">
        <title>Megaphylogeny resolves global patterns of mushroom evolution.</title>
        <authorList>
            <person name="Varga T."/>
            <person name="Krizsan K."/>
            <person name="Foldi C."/>
            <person name="Dima B."/>
            <person name="Sanchez-Garcia M."/>
            <person name="Sanchez-Ramirez S."/>
            <person name="Szollosi G.J."/>
            <person name="Szarkandi J.G."/>
            <person name="Papp V."/>
            <person name="Albert L."/>
            <person name="Andreopoulos W."/>
            <person name="Angelini C."/>
            <person name="Antonin V."/>
            <person name="Barry K.W."/>
            <person name="Bougher N.L."/>
            <person name="Buchanan P."/>
            <person name="Buyck B."/>
            <person name="Bense V."/>
            <person name="Catcheside P."/>
            <person name="Chovatia M."/>
            <person name="Cooper J."/>
            <person name="Damon W."/>
            <person name="Desjardin D."/>
            <person name="Finy P."/>
            <person name="Geml J."/>
            <person name="Haridas S."/>
            <person name="Hughes K."/>
            <person name="Justo A."/>
            <person name="Karasinski D."/>
            <person name="Kautmanova I."/>
            <person name="Kiss B."/>
            <person name="Kocsube S."/>
            <person name="Kotiranta H."/>
            <person name="LaButti K.M."/>
            <person name="Lechner B.E."/>
            <person name="Liimatainen K."/>
            <person name="Lipzen A."/>
            <person name="Lukacs Z."/>
            <person name="Mihaltcheva S."/>
            <person name="Morgado L.N."/>
            <person name="Niskanen T."/>
            <person name="Noordeloos M.E."/>
            <person name="Ohm R.A."/>
            <person name="Ortiz-Santana B."/>
            <person name="Ovrebo C."/>
            <person name="Racz N."/>
            <person name="Riley R."/>
            <person name="Savchenko A."/>
            <person name="Shiryaev A."/>
            <person name="Soop K."/>
            <person name="Spirin V."/>
            <person name="Szebenyi C."/>
            <person name="Tomsovsky M."/>
            <person name="Tulloss R.E."/>
            <person name="Uehling J."/>
            <person name="Grigoriev I.V."/>
            <person name="Vagvolgyi C."/>
            <person name="Papp T."/>
            <person name="Martin F.M."/>
            <person name="Miettinen O."/>
            <person name="Hibbett D.S."/>
            <person name="Nagy L.G."/>
        </authorList>
    </citation>
    <scope>NUCLEOTIDE SEQUENCE [LARGE SCALE GENOMIC DNA]</scope>
    <source>
        <strain evidence="9 10">OMC1185</strain>
    </source>
</reference>
<accession>A0A5C3N861</accession>
<dbReference type="STRING" id="5364.A0A5C3N861"/>
<dbReference type="SUPFAM" id="SSF57959">
    <property type="entry name" value="Leucine zipper domain"/>
    <property type="match status" value="1"/>
</dbReference>
<evidence type="ECO:0000256" key="4">
    <source>
        <dbReference type="ARBA" id="ARBA00023163"/>
    </source>
</evidence>
<keyword evidence="3" id="KW-0238">DNA-binding</keyword>
<feature type="compositionally biased region" description="Basic and acidic residues" evidence="7">
    <location>
        <begin position="43"/>
        <end position="53"/>
    </location>
</feature>
<evidence type="ECO:0000259" key="8">
    <source>
        <dbReference type="PROSITE" id="PS50217"/>
    </source>
</evidence>
<dbReference type="InterPro" id="IPR046347">
    <property type="entry name" value="bZIP_sf"/>
</dbReference>
<evidence type="ECO:0000256" key="7">
    <source>
        <dbReference type="SAM" id="MobiDB-lite"/>
    </source>
</evidence>
<dbReference type="PANTHER" id="PTHR46542">
    <property type="entry name" value="X-BOX BINDING PROTEIN 1"/>
    <property type="match status" value="1"/>
</dbReference>
<evidence type="ECO:0000256" key="2">
    <source>
        <dbReference type="ARBA" id="ARBA00023015"/>
    </source>
</evidence>
<dbReference type="InterPro" id="IPR052470">
    <property type="entry name" value="ER_Stress-Reg_TF"/>
</dbReference>
<gene>
    <name evidence="9" type="ORF">OE88DRAFT_1255231</name>
</gene>
<feature type="region of interest" description="Disordered" evidence="7">
    <location>
        <begin position="1"/>
        <end position="71"/>
    </location>
</feature>
<feature type="domain" description="BZIP" evidence="8">
    <location>
        <begin position="49"/>
        <end position="92"/>
    </location>
</feature>
<name>A0A5C3N861_9AGAM</name>
<keyword evidence="10" id="KW-1185">Reference proteome</keyword>
<dbReference type="PROSITE" id="PS50217">
    <property type="entry name" value="BZIP"/>
    <property type="match status" value="1"/>
</dbReference>
<dbReference type="GO" id="GO:0005634">
    <property type="term" value="C:nucleus"/>
    <property type="evidence" value="ECO:0007669"/>
    <property type="project" value="TreeGrafter"/>
</dbReference>
<proteinExistence type="predicted"/>
<dbReference type="CDD" id="cd14812">
    <property type="entry name" value="bZIP_u3"/>
    <property type="match status" value="1"/>
</dbReference>
<dbReference type="InterPro" id="IPR004827">
    <property type="entry name" value="bZIP"/>
</dbReference>
<dbReference type="Gene3D" id="1.20.5.170">
    <property type="match status" value="1"/>
</dbReference>
<dbReference type="PANTHER" id="PTHR46542:SF1">
    <property type="entry name" value="X-BOX BINDING PROTEIN 1"/>
    <property type="match status" value="1"/>
</dbReference>
<sequence>MDNSFVDPTTLSLPSPSDSTSSKRAASSSPDSNAEGSSRKRQRSDGASEERKEARMHRNRIAAQNSRDRRKAQFTFLERRVAELEEENRQLRAGLCVQGMTPMMGNVMAEQEKERARDRENEELKERIKTLEKGWEAVIKALASQGLPTGLPFTPSTPVSNPKTSTSALPVIASSSPVYPLSPALSHTSALSSPGTLYADGSDFTRHPARVASIDPTSMPLQRVKCSPTSKTVFSRLRRNPSPQTQPHRPPSMKQIWTPYSARSSQTLLRHLHPLMYRQRSSNSRSPHTHPRHRPRPRRR</sequence>
<feature type="region of interest" description="Disordered" evidence="7">
    <location>
        <begin position="214"/>
        <end position="255"/>
    </location>
</feature>
<feature type="region of interest" description="Disordered" evidence="7">
    <location>
        <begin position="276"/>
        <end position="300"/>
    </location>
</feature>
<feature type="compositionally biased region" description="Low complexity" evidence="7">
    <location>
        <begin position="7"/>
        <end position="32"/>
    </location>
</feature>
<dbReference type="GO" id="GO:0000981">
    <property type="term" value="F:DNA-binding transcription factor activity, RNA polymerase II-specific"/>
    <property type="evidence" value="ECO:0007669"/>
    <property type="project" value="TreeGrafter"/>
</dbReference>
<evidence type="ECO:0000256" key="3">
    <source>
        <dbReference type="ARBA" id="ARBA00023125"/>
    </source>
</evidence>
<dbReference type="EMBL" id="ML213507">
    <property type="protein sequence ID" value="TFK53530.1"/>
    <property type="molecule type" value="Genomic_DNA"/>
</dbReference>
<keyword evidence="5" id="KW-0539">Nucleus</keyword>
<evidence type="ECO:0000313" key="9">
    <source>
        <dbReference type="EMBL" id="TFK53530.1"/>
    </source>
</evidence>
<keyword evidence="4" id="KW-0804">Transcription</keyword>
<evidence type="ECO:0000256" key="6">
    <source>
        <dbReference type="ARBA" id="ARBA00040165"/>
    </source>
</evidence>
<dbReference type="GO" id="GO:0000977">
    <property type="term" value="F:RNA polymerase II transcription regulatory region sequence-specific DNA binding"/>
    <property type="evidence" value="ECO:0007669"/>
    <property type="project" value="TreeGrafter"/>
</dbReference>
<keyword evidence="1" id="KW-0832">Ubl conjugation</keyword>